<evidence type="ECO:0000313" key="9">
    <source>
        <dbReference type="Proteomes" id="UP000036893"/>
    </source>
</evidence>
<feature type="region of interest" description="Disordered" evidence="5">
    <location>
        <begin position="493"/>
        <end position="512"/>
    </location>
</feature>
<dbReference type="GO" id="GO:0016020">
    <property type="term" value="C:membrane"/>
    <property type="evidence" value="ECO:0007669"/>
    <property type="project" value="UniProtKB-SubCell"/>
</dbReference>
<feature type="region of interest" description="Disordered" evidence="5">
    <location>
        <begin position="336"/>
        <end position="373"/>
    </location>
</feature>
<keyword evidence="7" id="KW-0732">Signal</keyword>
<dbReference type="GeneID" id="66991001"/>
<feature type="compositionally biased region" description="Basic and acidic residues" evidence="5">
    <location>
        <begin position="540"/>
        <end position="549"/>
    </location>
</feature>
<gene>
    <name evidence="8" type="ORF">Aud_003525</name>
</gene>
<feature type="region of interest" description="Disordered" evidence="5">
    <location>
        <begin position="540"/>
        <end position="571"/>
    </location>
</feature>
<evidence type="ECO:0000256" key="7">
    <source>
        <dbReference type="SAM" id="SignalP"/>
    </source>
</evidence>
<feature type="chain" id="PRO_5034137428" description="Extracellular membrane protein CFEM domain-containing protein" evidence="7">
    <location>
        <begin position="25"/>
        <end position="694"/>
    </location>
</feature>
<dbReference type="GO" id="GO:0071944">
    <property type="term" value="C:cell periphery"/>
    <property type="evidence" value="ECO:0007669"/>
    <property type="project" value="UniProtKB-ARBA"/>
</dbReference>
<dbReference type="PANTHER" id="PTHR15549:SF16">
    <property type="entry name" value="EXTRACELLULAR MEMBRANE PROTEIN CFEM DOMAIN-CONTAINING PROTEIN"/>
    <property type="match status" value="1"/>
</dbReference>
<evidence type="ECO:0000256" key="4">
    <source>
        <dbReference type="ARBA" id="ARBA00023136"/>
    </source>
</evidence>
<sequence length="694" mass="75331">MLLALVRWSFVAAISCITSCVAHCSRQSRRTASVASSPLDSIPECALSCVKFFIESDYPTNACAGLVLDCLCRRNTKSGYTLGEAALRCNLSFCPMNVTESSDVYNICDSVAGAVPKTHATITATVMSTIHPTAETTTTTSPSTLLTTATITMIATDTSSPKATTSSSTSSTLAVFENPLTVTRSEQTSPSTTSAQPALSSSPATSSGLNAAAVIGVSVTSGVAGFFILGVIIFFCCRRVRRQHQKIRDRDFFEIGGVMSEPPDFGLPLPRRPIQGPPNPSFSAGSQQSNSETARLMSPFKPAIRNPAVIVTGPGDYYFPYDSPDRIGFAVSTNSEFDASPSQTSERTVSDLLPDKPNMNLYPKPLRWSSHKSSRHMSSDTLFEEDAVRPRSLLGSSSQNKGSMGGINGHNHSKQHRPGMGLPSNPRAMLYGMGNASLSKKNVVYGAKPAFANTGERIAHYQQAEICKDPRWYTEFQMPDQQDYMDSQWLNPRAGYGQSDGKQSTRGAARRSVELGTHGDLVKTSRDGFETISLNERSELRRKSRHSGDFKPLTPVREVITPSGNAGKNDGGGYFGSGATVPNPRIPFSGTAPLAQEIVSRPRIVRGDDIKRVQIRKGKPQPQGVRIPYFPEDGWLETRDSQTQYSDHKSKKLPADPNFLVENMAPATPRRKPVSWGRNLTPARRGSDLILRVD</sequence>
<dbReference type="AlphaFoldDB" id="A0A8E0QLN0"/>
<name>A0A8E0QLN0_9EURO</name>
<feature type="compositionally biased region" description="Polar residues" evidence="5">
    <location>
        <begin position="281"/>
        <end position="293"/>
    </location>
</feature>
<feature type="signal peptide" evidence="7">
    <location>
        <begin position="1"/>
        <end position="24"/>
    </location>
</feature>
<dbReference type="InterPro" id="IPR051694">
    <property type="entry name" value="Immunoregulatory_rcpt-like"/>
</dbReference>
<evidence type="ECO:0000256" key="2">
    <source>
        <dbReference type="ARBA" id="ARBA00022692"/>
    </source>
</evidence>
<comment type="caution">
    <text evidence="8">The sequence shown here is derived from an EMBL/GenBank/DDBJ whole genome shotgun (WGS) entry which is preliminary data.</text>
</comment>
<comment type="subcellular location">
    <subcellularLocation>
        <location evidence="1">Membrane</location>
        <topology evidence="1">Single-pass membrane protein</topology>
    </subcellularLocation>
</comment>
<evidence type="ECO:0008006" key="10">
    <source>
        <dbReference type="Google" id="ProtNLM"/>
    </source>
</evidence>
<feature type="transmembrane region" description="Helical" evidence="6">
    <location>
        <begin position="211"/>
        <end position="237"/>
    </location>
</feature>
<dbReference type="EMBL" id="BBXM02000002">
    <property type="protein sequence ID" value="GIC87144.1"/>
    <property type="molecule type" value="Genomic_DNA"/>
</dbReference>
<evidence type="ECO:0000256" key="1">
    <source>
        <dbReference type="ARBA" id="ARBA00004167"/>
    </source>
</evidence>
<reference evidence="8" key="1">
    <citation type="journal article" date="2015" name="Genome Announc.">
        <title>Draft Genome Sequence of the Pathogenic Filamentous Fungus Aspergillus udagawae Strain IFM 46973T.</title>
        <authorList>
            <person name="Kusuya Y."/>
            <person name="Takahashi-Nakaguchi A."/>
            <person name="Takahashi H."/>
            <person name="Yaguchi T."/>
        </authorList>
    </citation>
    <scope>NUCLEOTIDE SEQUENCE</scope>
    <source>
        <strain evidence="8">IFM 46973</strain>
    </source>
</reference>
<evidence type="ECO:0000256" key="6">
    <source>
        <dbReference type="SAM" id="Phobius"/>
    </source>
</evidence>
<feature type="region of interest" description="Disordered" evidence="5">
    <location>
        <begin position="394"/>
        <end position="418"/>
    </location>
</feature>
<evidence type="ECO:0000256" key="5">
    <source>
        <dbReference type="SAM" id="MobiDB-lite"/>
    </source>
</evidence>
<reference evidence="8" key="2">
    <citation type="submission" date="2021-01" db="EMBL/GenBank/DDBJ databases">
        <title>Pan-genome distribution and transcriptional activeness of fungal secondary metabolism genes in Aspergillus section Fumigati.</title>
        <authorList>
            <person name="Takahashi H."/>
            <person name="Umemura M."/>
            <person name="Ninomiya A."/>
            <person name="Kusuya Y."/>
            <person name="Urayama S."/>
            <person name="Shimizu M."/>
            <person name="Watanabe A."/>
            <person name="Kamei K."/>
            <person name="Yaguchi T."/>
            <person name="Hagiwara D."/>
        </authorList>
    </citation>
    <scope>NUCLEOTIDE SEQUENCE</scope>
    <source>
        <strain evidence="8">IFM 46973</strain>
    </source>
</reference>
<evidence type="ECO:0000313" key="8">
    <source>
        <dbReference type="EMBL" id="GIC87144.1"/>
    </source>
</evidence>
<dbReference type="PANTHER" id="PTHR15549">
    <property type="entry name" value="PAIRED IMMUNOGLOBULIN-LIKE TYPE 2 RECEPTOR"/>
    <property type="match status" value="1"/>
</dbReference>
<keyword evidence="4 6" id="KW-0472">Membrane</keyword>
<accession>A0A8E0QLN0</accession>
<dbReference type="Proteomes" id="UP000036893">
    <property type="component" value="Unassembled WGS sequence"/>
</dbReference>
<evidence type="ECO:0000256" key="3">
    <source>
        <dbReference type="ARBA" id="ARBA00022989"/>
    </source>
</evidence>
<organism evidence="8 9">
    <name type="scientific">Aspergillus udagawae</name>
    <dbReference type="NCBI Taxonomy" id="91492"/>
    <lineage>
        <taxon>Eukaryota</taxon>
        <taxon>Fungi</taxon>
        <taxon>Dikarya</taxon>
        <taxon>Ascomycota</taxon>
        <taxon>Pezizomycotina</taxon>
        <taxon>Eurotiomycetes</taxon>
        <taxon>Eurotiomycetidae</taxon>
        <taxon>Eurotiales</taxon>
        <taxon>Aspergillaceae</taxon>
        <taxon>Aspergillus</taxon>
        <taxon>Aspergillus subgen. Fumigati</taxon>
    </lineage>
</organism>
<feature type="compositionally biased region" description="Basic and acidic residues" evidence="5">
    <location>
        <begin position="685"/>
        <end position="694"/>
    </location>
</feature>
<feature type="region of interest" description="Disordered" evidence="5">
    <location>
        <begin position="180"/>
        <end position="205"/>
    </location>
</feature>
<feature type="region of interest" description="Disordered" evidence="5">
    <location>
        <begin position="665"/>
        <end position="694"/>
    </location>
</feature>
<proteinExistence type="predicted"/>
<keyword evidence="3 6" id="KW-1133">Transmembrane helix</keyword>
<protein>
    <recommendedName>
        <fullName evidence="10">Extracellular membrane protein CFEM domain-containing protein</fullName>
    </recommendedName>
</protein>
<feature type="region of interest" description="Disordered" evidence="5">
    <location>
        <begin position="270"/>
        <end position="293"/>
    </location>
</feature>
<dbReference type="RefSeq" id="XP_043144410.1">
    <property type="nucleotide sequence ID" value="XM_043288475.1"/>
</dbReference>
<keyword evidence="2 6" id="KW-0812">Transmembrane</keyword>
<feature type="compositionally biased region" description="Polar residues" evidence="5">
    <location>
        <begin position="336"/>
        <end position="347"/>
    </location>
</feature>